<keyword evidence="11" id="KW-1185">Reference proteome</keyword>
<dbReference type="InterPro" id="IPR027417">
    <property type="entry name" value="P-loop_NTPase"/>
</dbReference>
<evidence type="ECO:0000313" key="11">
    <source>
        <dbReference type="Proteomes" id="UP000094043"/>
    </source>
</evidence>
<evidence type="ECO:0000256" key="9">
    <source>
        <dbReference type="ARBA" id="ARBA00022840"/>
    </source>
</evidence>
<dbReference type="RefSeq" id="XP_066070989.1">
    <property type="nucleotide sequence ID" value="XM_066214892.1"/>
</dbReference>
<dbReference type="PANTHER" id="PTHR10344:SF1">
    <property type="entry name" value="THYMIDYLATE KINASE"/>
    <property type="match status" value="1"/>
</dbReference>
<evidence type="ECO:0000256" key="5">
    <source>
        <dbReference type="ARBA" id="ARBA00022679"/>
    </source>
</evidence>
<keyword evidence="9" id="KW-0067">ATP-binding</keyword>
<name>A0A1E3ICZ6_9TREE</name>
<evidence type="ECO:0000256" key="7">
    <source>
        <dbReference type="ARBA" id="ARBA00022741"/>
    </source>
</evidence>
<reference evidence="10" key="2">
    <citation type="journal article" date="2022" name="Elife">
        <title>Obligate sexual reproduction of a homothallic fungus closely related to the Cryptococcus pathogenic species complex.</title>
        <authorList>
            <person name="Passer A.R."/>
            <person name="Clancey S.A."/>
            <person name="Shea T."/>
            <person name="David-Palma M."/>
            <person name="Averette A.F."/>
            <person name="Boekhout T."/>
            <person name="Porcel B.M."/>
            <person name="Nowrousian M."/>
            <person name="Cuomo C.A."/>
            <person name="Sun S."/>
            <person name="Heitman J."/>
            <person name="Coelho M.A."/>
        </authorList>
    </citation>
    <scope>NUCLEOTIDE SEQUENCE</scope>
    <source>
        <strain evidence="10">CBS 7841</strain>
    </source>
</reference>
<dbReference type="GO" id="GO:0006233">
    <property type="term" value="P:dTDP biosynthetic process"/>
    <property type="evidence" value="ECO:0007669"/>
    <property type="project" value="InterPro"/>
</dbReference>
<dbReference type="GO" id="GO:0004550">
    <property type="term" value="F:nucleoside diphosphate kinase activity"/>
    <property type="evidence" value="ECO:0007669"/>
    <property type="project" value="TreeGrafter"/>
</dbReference>
<dbReference type="PANTHER" id="PTHR10344">
    <property type="entry name" value="THYMIDYLATE KINASE"/>
    <property type="match status" value="1"/>
</dbReference>
<dbReference type="GO" id="GO:0004798">
    <property type="term" value="F:dTMP kinase activity"/>
    <property type="evidence" value="ECO:0007669"/>
    <property type="project" value="UniProtKB-EC"/>
</dbReference>
<keyword evidence="6" id="KW-0545">Nucleotide biosynthesis</keyword>
<protein>
    <recommendedName>
        <fullName evidence="4">Thymidylate kinase</fullName>
        <ecNumber evidence="3">2.7.4.9</ecNumber>
    </recommendedName>
</protein>
<evidence type="ECO:0000256" key="8">
    <source>
        <dbReference type="ARBA" id="ARBA00022777"/>
    </source>
</evidence>
<dbReference type="EMBL" id="CP143790">
    <property type="protein sequence ID" value="WVN90289.1"/>
    <property type="molecule type" value="Genomic_DNA"/>
</dbReference>
<dbReference type="GO" id="GO:0005634">
    <property type="term" value="C:nucleus"/>
    <property type="evidence" value="ECO:0007669"/>
    <property type="project" value="TreeGrafter"/>
</dbReference>
<dbReference type="Proteomes" id="UP000094043">
    <property type="component" value="Chromosome 7"/>
</dbReference>
<reference evidence="10" key="1">
    <citation type="submission" date="2016-06" db="EMBL/GenBank/DDBJ databases">
        <authorList>
            <person name="Cuomo C."/>
            <person name="Litvintseva A."/>
            <person name="Heitman J."/>
            <person name="Chen Y."/>
            <person name="Sun S."/>
            <person name="Springer D."/>
            <person name="Dromer F."/>
            <person name="Young S."/>
            <person name="Zeng Q."/>
            <person name="Chapman S."/>
            <person name="Gujja S."/>
            <person name="Saif S."/>
            <person name="Birren B."/>
        </authorList>
    </citation>
    <scope>NUCLEOTIDE SEQUENCE</scope>
    <source>
        <strain evidence="10">CBS 7841</strain>
    </source>
</reference>
<reference evidence="10" key="3">
    <citation type="submission" date="2024-01" db="EMBL/GenBank/DDBJ databases">
        <authorList>
            <person name="Coelho M.A."/>
            <person name="David-Palma M."/>
            <person name="Shea T."/>
            <person name="Sun S."/>
            <person name="Cuomo C.A."/>
            <person name="Heitman J."/>
        </authorList>
    </citation>
    <scope>NUCLEOTIDE SEQUENCE</scope>
    <source>
        <strain evidence="10">CBS 7841</strain>
    </source>
</reference>
<dbReference type="FunFam" id="3.40.50.300:FF:000679">
    <property type="entry name" value="Thymidylate kinase"/>
    <property type="match status" value="1"/>
</dbReference>
<dbReference type="GeneID" id="91089734"/>
<evidence type="ECO:0000256" key="1">
    <source>
        <dbReference type="ARBA" id="ARBA00004992"/>
    </source>
</evidence>
<dbReference type="GO" id="GO:0005524">
    <property type="term" value="F:ATP binding"/>
    <property type="evidence" value="ECO:0007669"/>
    <property type="project" value="UniProtKB-KW"/>
</dbReference>
<dbReference type="KEGG" id="cdep:91089734"/>
<dbReference type="OrthoDB" id="425602at2759"/>
<dbReference type="NCBIfam" id="TIGR00041">
    <property type="entry name" value="DTMP_kinase"/>
    <property type="match status" value="1"/>
</dbReference>
<dbReference type="AlphaFoldDB" id="A0A1E3ICZ6"/>
<organism evidence="10 11">
    <name type="scientific">Cryptococcus depauperatus CBS 7841</name>
    <dbReference type="NCBI Taxonomy" id="1295531"/>
    <lineage>
        <taxon>Eukaryota</taxon>
        <taxon>Fungi</taxon>
        <taxon>Dikarya</taxon>
        <taxon>Basidiomycota</taxon>
        <taxon>Agaricomycotina</taxon>
        <taxon>Tremellomycetes</taxon>
        <taxon>Tremellales</taxon>
        <taxon>Cryptococcaceae</taxon>
        <taxon>Cryptococcus</taxon>
    </lineage>
</organism>
<sequence>MSQRGAFIVLEGLDRCGKSTQVERLVQHIQQSGRKARLQKFPDRTTSIGKMIDAYLQSKTEMDDHAIHLLFSANRWECVESILKDIENGITVIADRYAFSGIAFSAAKGLSFEYCLQPDTGLPLPDVTLYLTLSSEAASKRPVFGSERYETIAIQQAVREQFKLVADQVVHRHGPERWINISADGSIEQVWKRIWSVVSKTVDEPEGHIQELWSR</sequence>
<dbReference type="VEuPathDB" id="FungiDB:L203_04204"/>
<dbReference type="InterPro" id="IPR018094">
    <property type="entry name" value="Thymidylate_kinase"/>
</dbReference>
<gene>
    <name evidence="10" type="ORF">L203_105525</name>
</gene>
<evidence type="ECO:0000256" key="6">
    <source>
        <dbReference type="ARBA" id="ARBA00022727"/>
    </source>
</evidence>
<proteinExistence type="inferred from homology"/>
<dbReference type="GO" id="GO:0006227">
    <property type="term" value="P:dUDP biosynthetic process"/>
    <property type="evidence" value="ECO:0007669"/>
    <property type="project" value="TreeGrafter"/>
</dbReference>
<dbReference type="SUPFAM" id="SSF52540">
    <property type="entry name" value="P-loop containing nucleoside triphosphate hydrolases"/>
    <property type="match status" value="1"/>
</dbReference>
<keyword evidence="8 10" id="KW-0418">Kinase</keyword>
<dbReference type="CDD" id="cd01672">
    <property type="entry name" value="TMPK"/>
    <property type="match status" value="1"/>
</dbReference>
<accession>A0A1E3ICZ6</accession>
<evidence type="ECO:0000313" key="10">
    <source>
        <dbReference type="EMBL" id="WVN90289.1"/>
    </source>
</evidence>
<dbReference type="InterPro" id="IPR039430">
    <property type="entry name" value="Thymidylate_kin-like_dom"/>
</dbReference>
<evidence type="ECO:0000256" key="2">
    <source>
        <dbReference type="ARBA" id="ARBA00009776"/>
    </source>
</evidence>
<dbReference type="HAMAP" id="MF_00165">
    <property type="entry name" value="Thymidylate_kinase"/>
    <property type="match status" value="1"/>
</dbReference>
<comment type="similarity">
    <text evidence="2">Belongs to the thymidylate kinase family.</text>
</comment>
<dbReference type="EC" id="2.7.4.9" evidence="3"/>
<evidence type="ECO:0000256" key="3">
    <source>
        <dbReference type="ARBA" id="ARBA00012980"/>
    </source>
</evidence>
<keyword evidence="7" id="KW-0547">Nucleotide-binding</keyword>
<keyword evidence="5" id="KW-0808">Transferase</keyword>
<evidence type="ECO:0000256" key="4">
    <source>
        <dbReference type="ARBA" id="ARBA00017144"/>
    </source>
</evidence>
<dbReference type="Gene3D" id="3.40.50.300">
    <property type="entry name" value="P-loop containing nucleotide triphosphate hydrolases"/>
    <property type="match status" value="1"/>
</dbReference>
<dbReference type="Pfam" id="PF02223">
    <property type="entry name" value="Thymidylate_kin"/>
    <property type="match status" value="1"/>
</dbReference>
<dbReference type="GO" id="GO:0005829">
    <property type="term" value="C:cytosol"/>
    <property type="evidence" value="ECO:0007669"/>
    <property type="project" value="TreeGrafter"/>
</dbReference>
<comment type="pathway">
    <text evidence="1">Pyrimidine metabolism; dTTP biosynthesis.</text>
</comment>
<dbReference type="GO" id="GO:0006235">
    <property type="term" value="P:dTTP biosynthetic process"/>
    <property type="evidence" value="ECO:0007669"/>
    <property type="project" value="TreeGrafter"/>
</dbReference>